<accession>A0A9N9W980</accession>
<proteinExistence type="predicted"/>
<keyword evidence="3" id="KW-0648">Protein biosynthesis</keyword>
<dbReference type="GO" id="GO:0005737">
    <property type="term" value="C:cytoplasm"/>
    <property type="evidence" value="ECO:0007669"/>
    <property type="project" value="UniProtKB-SubCell"/>
</dbReference>
<evidence type="ECO:0000313" key="6">
    <source>
        <dbReference type="Proteomes" id="UP001153714"/>
    </source>
</evidence>
<reference evidence="5" key="1">
    <citation type="submission" date="2021-12" db="EMBL/GenBank/DDBJ databases">
        <authorList>
            <person name="King R."/>
        </authorList>
    </citation>
    <scope>NUCLEOTIDE SEQUENCE</scope>
</reference>
<evidence type="ECO:0000256" key="3">
    <source>
        <dbReference type="ARBA" id="ARBA00022917"/>
    </source>
</evidence>
<dbReference type="AlphaFoldDB" id="A0A9N9W980"/>
<reference evidence="5" key="2">
    <citation type="submission" date="2022-10" db="EMBL/GenBank/DDBJ databases">
        <authorList>
            <consortium name="ENA_rothamsted_submissions"/>
            <consortium name="culmorum"/>
            <person name="King R."/>
        </authorList>
    </citation>
    <scope>NUCLEOTIDE SEQUENCE</scope>
</reference>
<dbReference type="GO" id="GO:0017101">
    <property type="term" value="C:aminoacyl-tRNA synthetase multienzyme complex"/>
    <property type="evidence" value="ECO:0007669"/>
    <property type="project" value="InterPro"/>
</dbReference>
<dbReference type="Proteomes" id="UP001153714">
    <property type="component" value="Chromosome 11"/>
</dbReference>
<dbReference type="EMBL" id="OU893342">
    <property type="protein sequence ID" value="CAG9783720.1"/>
    <property type="molecule type" value="Genomic_DNA"/>
</dbReference>
<keyword evidence="6" id="KW-1185">Reference proteome</keyword>
<evidence type="ECO:0000256" key="1">
    <source>
        <dbReference type="ARBA" id="ARBA00004496"/>
    </source>
</evidence>
<feature type="domain" description="AIMP2 thioredoxin-like" evidence="4">
    <location>
        <begin position="107"/>
        <end position="192"/>
    </location>
</feature>
<protein>
    <recommendedName>
        <fullName evidence="4">AIMP2 thioredoxin-like domain-containing protein</fullName>
    </recommendedName>
</protein>
<dbReference type="Pfam" id="PF18569">
    <property type="entry name" value="Thioredoxin_16"/>
    <property type="match status" value="1"/>
</dbReference>
<dbReference type="InterPro" id="IPR042360">
    <property type="entry name" value="AIMP2"/>
</dbReference>
<evidence type="ECO:0000313" key="5">
    <source>
        <dbReference type="EMBL" id="CAG9783720.1"/>
    </source>
</evidence>
<gene>
    <name evidence="5" type="ORF">DIATSA_LOCUS1872</name>
</gene>
<comment type="subcellular location">
    <subcellularLocation>
        <location evidence="1">Cytoplasm</location>
    </subcellularLocation>
</comment>
<evidence type="ECO:0000256" key="2">
    <source>
        <dbReference type="ARBA" id="ARBA00022490"/>
    </source>
</evidence>
<evidence type="ECO:0000259" key="4">
    <source>
        <dbReference type="Pfam" id="PF18569"/>
    </source>
</evidence>
<dbReference type="OrthoDB" id="424586at2759"/>
<organism evidence="5 6">
    <name type="scientific">Diatraea saccharalis</name>
    <name type="common">sugarcane borer</name>
    <dbReference type="NCBI Taxonomy" id="40085"/>
    <lineage>
        <taxon>Eukaryota</taxon>
        <taxon>Metazoa</taxon>
        <taxon>Ecdysozoa</taxon>
        <taxon>Arthropoda</taxon>
        <taxon>Hexapoda</taxon>
        <taxon>Insecta</taxon>
        <taxon>Pterygota</taxon>
        <taxon>Neoptera</taxon>
        <taxon>Endopterygota</taxon>
        <taxon>Lepidoptera</taxon>
        <taxon>Glossata</taxon>
        <taxon>Ditrysia</taxon>
        <taxon>Pyraloidea</taxon>
        <taxon>Crambidae</taxon>
        <taxon>Crambinae</taxon>
        <taxon>Diatraea</taxon>
    </lineage>
</organism>
<keyword evidence="2" id="KW-0963">Cytoplasm</keyword>
<dbReference type="Gene3D" id="1.20.1050.130">
    <property type="match status" value="1"/>
</dbReference>
<name>A0A9N9W980_9NEOP</name>
<dbReference type="PANTHER" id="PTHR13438:SF2">
    <property type="entry name" value="AMINOACYL TRNA SYNTHASE COMPLEX-INTERACTING MULTIFUNCTIONAL PROTEIN 2"/>
    <property type="match status" value="1"/>
</dbReference>
<sequence length="291" mass="34046">MYQMRNIVSQDCEIDLPKCMYRIRNPNQLSQCFENDINICHQIVKLIKRPSDKMAELEQRQDQLLKKLDILYDRIKIISSICASNEINTKVQLQKSNKIKIQSIPTPEEIVLYVNPDNLPWYLFVFLKDPSIEVHITWHIHSSVANEKKPKILAFLKNFKKINLNSKINLRLIFSCVSTDSELKLSSLAIPIVSSVNILRYLSLVYPNTVPYDMNDHIVDGLLDNCYLLEKTPEKNKDAIIQKILVHHKDWMYKNEFSIVDVALYNVVKQLRNKPKSVPISWFEQCEKICN</sequence>
<dbReference type="PANTHER" id="PTHR13438">
    <property type="entry name" value="AMINOACYL TRNA SYNTHASE COMPLEX-INTERACTING MULTIFUNCTIONAL PROTEIN"/>
    <property type="match status" value="1"/>
</dbReference>
<dbReference type="GO" id="GO:0006412">
    <property type="term" value="P:translation"/>
    <property type="evidence" value="ECO:0007669"/>
    <property type="project" value="UniProtKB-KW"/>
</dbReference>
<dbReference type="InterPro" id="IPR041503">
    <property type="entry name" value="AIMP2_thioredoxin"/>
</dbReference>